<proteinExistence type="predicted"/>
<name>A0A380MRY3_9GAMM</name>
<reference evidence="4 5" key="1">
    <citation type="submission" date="2018-06" db="EMBL/GenBank/DDBJ databases">
        <authorList>
            <consortium name="Pathogen Informatics"/>
            <person name="Doyle S."/>
        </authorList>
    </citation>
    <scope>NUCLEOTIDE SEQUENCE [LARGE SCALE GENOMIC DNA]</scope>
    <source>
        <strain evidence="4 5">NCTC13337</strain>
    </source>
</reference>
<keyword evidence="5" id="KW-1185">Reference proteome</keyword>
<sequence length="208" mass="23100">MPLNHAYACADALQKAFQQSLAAVATKLGAQTPTLSVGLAIVHLMTPLANIRQLAQTAESIAKGDGESDDQRRNALGITLSLRSGITRSIRLRWDDDGAQQALVNWINAFSQKTLPSRIAYDMQEIVIRTHFPTDDAQLQNIRQAELGRMLKQAKTMDGQDIQKELQIALTNRLDQLGDMQKLADELIIARWLAAKTSTDILMENRHD</sequence>
<evidence type="ECO:0000313" key="4">
    <source>
        <dbReference type="EMBL" id="SUO95048.1"/>
    </source>
</evidence>
<dbReference type="InterPro" id="IPR043128">
    <property type="entry name" value="Rev_trsase/Diguanyl_cyclase"/>
</dbReference>
<gene>
    <name evidence="4" type="ORF">NCTC13337_01073</name>
</gene>
<keyword evidence="1" id="KW-0547">Nucleotide-binding</keyword>
<protein>
    <submittedName>
        <fullName evidence="4">CRISPR-associated protein Cas10/Cmr2, subtype III-B</fullName>
    </submittedName>
</protein>
<evidence type="ECO:0000256" key="1">
    <source>
        <dbReference type="ARBA" id="ARBA00022741"/>
    </source>
</evidence>
<dbReference type="Pfam" id="PF22335">
    <property type="entry name" value="Cas10-Cmr2_palm2"/>
    <property type="match status" value="1"/>
</dbReference>
<dbReference type="Gene3D" id="3.30.70.270">
    <property type="match status" value="1"/>
</dbReference>
<dbReference type="GO" id="GO:0000166">
    <property type="term" value="F:nucleotide binding"/>
    <property type="evidence" value="ECO:0007669"/>
    <property type="project" value="UniProtKB-KW"/>
</dbReference>
<evidence type="ECO:0000313" key="5">
    <source>
        <dbReference type="Proteomes" id="UP000254601"/>
    </source>
</evidence>
<evidence type="ECO:0000256" key="2">
    <source>
        <dbReference type="ARBA" id="ARBA00023118"/>
    </source>
</evidence>
<dbReference type="GO" id="GO:0051607">
    <property type="term" value="P:defense response to virus"/>
    <property type="evidence" value="ECO:0007669"/>
    <property type="project" value="UniProtKB-KW"/>
</dbReference>
<dbReference type="AlphaFoldDB" id="A0A380MRY3"/>
<feature type="domain" description="Cas10/Cmr2 second palm" evidence="3">
    <location>
        <begin position="1"/>
        <end position="67"/>
    </location>
</feature>
<dbReference type="InterPro" id="IPR054767">
    <property type="entry name" value="Cas10-Cmr2_palm2"/>
</dbReference>
<keyword evidence="2" id="KW-0051">Antiviral defense</keyword>
<evidence type="ECO:0000259" key="3">
    <source>
        <dbReference type="Pfam" id="PF22335"/>
    </source>
</evidence>
<organism evidence="4 5">
    <name type="scientific">Suttonella ornithocola</name>
    <dbReference type="NCBI Taxonomy" id="279832"/>
    <lineage>
        <taxon>Bacteria</taxon>
        <taxon>Pseudomonadati</taxon>
        <taxon>Pseudomonadota</taxon>
        <taxon>Gammaproteobacteria</taxon>
        <taxon>Cardiobacteriales</taxon>
        <taxon>Cardiobacteriaceae</taxon>
        <taxon>Suttonella</taxon>
    </lineage>
</organism>
<accession>A0A380MRY3</accession>
<dbReference type="Proteomes" id="UP000254601">
    <property type="component" value="Unassembled WGS sequence"/>
</dbReference>
<dbReference type="EMBL" id="UHIC01000001">
    <property type="protein sequence ID" value="SUO95048.1"/>
    <property type="molecule type" value="Genomic_DNA"/>
</dbReference>